<proteinExistence type="predicted"/>
<dbReference type="EMBL" id="CM012449">
    <property type="protein sequence ID" value="RVE65231.1"/>
    <property type="molecule type" value="Genomic_DNA"/>
</dbReference>
<sequence length="71" mass="7873">MKNDAEKAGRGNMTKNWSVPPPNSCLQLLSSSCWQEHVESASVSKLGDPYIWWTGSDPGICYLFLSPKQTV</sequence>
<name>A0A3S2M0C5_ORYJA</name>
<protein>
    <submittedName>
        <fullName evidence="2">Uncharacterized protein</fullName>
    </submittedName>
</protein>
<accession>A0A3S2M0C5</accession>
<dbReference type="AlphaFoldDB" id="A0A3S2M0C5"/>
<evidence type="ECO:0000313" key="3">
    <source>
        <dbReference type="Proteomes" id="UP000283210"/>
    </source>
</evidence>
<dbReference type="PROSITE" id="PS51257">
    <property type="entry name" value="PROKAR_LIPOPROTEIN"/>
    <property type="match status" value="1"/>
</dbReference>
<reference evidence="2 3" key="2">
    <citation type="submission" date="2019-01" db="EMBL/GenBank/DDBJ databases">
        <title>A chromosome length genome reference of the Java medaka (oryzias javanicus).</title>
        <authorList>
            <person name="Herpin A."/>
            <person name="Takehana Y."/>
            <person name="Naruse K."/>
            <person name="Ansai S."/>
            <person name="Kawaguchi M."/>
        </authorList>
    </citation>
    <scope>NUCLEOTIDE SEQUENCE [LARGE SCALE GENOMIC DNA]</scope>
    <source>
        <strain evidence="2">RS831</strain>
        <tissue evidence="2">Whole body</tissue>
    </source>
</reference>
<keyword evidence="3" id="KW-1185">Reference proteome</keyword>
<evidence type="ECO:0000256" key="1">
    <source>
        <dbReference type="SAM" id="MobiDB-lite"/>
    </source>
</evidence>
<gene>
    <name evidence="2" type="ORF">OJAV_G00133290</name>
</gene>
<reference evidence="2 3" key="1">
    <citation type="submission" date="2018-11" db="EMBL/GenBank/DDBJ databases">
        <authorList>
            <person name="Lopez-Roques C."/>
            <person name="Donnadieu C."/>
            <person name="Bouchez O."/>
            <person name="Klopp C."/>
            <person name="Cabau C."/>
            <person name="Zahm M."/>
        </authorList>
    </citation>
    <scope>NUCLEOTIDE SEQUENCE [LARGE SCALE GENOMIC DNA]</scope>
    <source>
        <strain evidence="2">RS831</strain>
        <tissue evidence="2">Whole body</tissue>
    </source>
</reference>
<organism evidence="2 3">
    <name type="scientific">Oryzias javanicus</name>
    <name type="common">Javanese ricefish</name>
    <name type="synonym">Aplocheilus javanicus</name>
    <dbReference type="NCBI Taxonomy" id="123683"/>
    <lineage>
        <taxon>Eukaryota</taxon>
        <taxon>Metazoa</taxon>
        <taxon>Chordata</taxon>
        <taxon>Craniata</taxon>
        <taxon>Vertebrata</taxon>
        <taxon>Euteleostomi</taxon>
        <taxon>Actinopterygii</taxon>
        <taxon>Neopterygii</taxon>
        <taxon>Teleostei</taxon>
        <taxon>Neoteleostei</taxon>
        <taxon>Acanthomorphata</taxon>
        <taxon>Ovalentaria</taxon>
        <taxon>Atherinomorphae</taxon>
        <taxon>Beloniformes</taxon>
        <taxon>Adrianichthyidae</taxon>
        <taxon>Oryziinae</taxon>
        <taxon>Oryzias</taxon>
    </lineage>
</organism>
<feature type="region of interest" description="Disordered" evidence="1">
    <location>
        <begin position="1"/>
        <end position="20"/>
    </location>
</feature>
<dbReference type="Proteomes" id="UP000283210">
    <property type="component" value="Chromosome 13"/>
</dbReference>
<evidence type="ECO:0000313" key="2">
    <source>
        <dbReference type="EMBL" id="RVE65231.1"/>
    </source>
</evidence>